<dbReference type="GO" id="GO:0007165">
    <property type="term" value="P:signal transduction"/>
    <property type="evidence" value="ECO:0007669"/>
    <property type="project" value="InterPro"/>
</dbReference>
<dbReference type="PROSITE" id="PS50023">
    <property type="entry name" value="LIM_DOMAIN_2"/>
    <property type="match status" value="1"/>
</dbReference>
<feature type="domain" description="Rho-GAP" evidence="9">
    <location>
        <begin position="1227"/>
        <end position="1422"/>
    </location>
</feature>
<accession>A0AAD4LJ98</accession>
<dbReference type="InterPro" id="IPR051854">
    <property type="entry name" value="Rho-type_GAP"/>
</dbReference>
<feature type="compositionally biased region" description="Polar residues" evidence="6">
    <location>
        <begin position="476"/>
        <end position="486"/>
    </location>
</feature>
<evidence type="ECO:0000256" key="2">
    <source>
        <dbReference type="ARBA" id="ARBA00022723"/>
    </source>
</evidence>
<feature type="region of interest" description="Disordered" evidence="6">
    <location>
        <begin position="1"/>
        <end position="20"/>
    </location>
</feature>
<feature type="coiled-coil region" evidence="5">
    <location>
        <begin position="1014"/>
        <end position="1048"/>
    </location>
</feature>
<dbReference type="CDD" id="cd09395">
    <property type="entry name" value="LIM2_Rga"/>
    <property type="match status" value="1"/>
</dbReference>
<dbReference type="SUPFAM" id="SSF48350">
    <property type="entry name" value="GTPase activation domain, GAP"/>
    <property type="match status" value="1"/>
</dbReference>
<name>A0AAD4LJ98_9AGAM</name>
<dbReference type="Gene3D" id="3.30.60.20">
    <property type="match status" value="1"/>
</dbReference>
<dbReference type="SUPFAM" id="SSF57889">
    <property type="entry name" value="Cysteine-rich domain"/>
    <property type="match status" value="1"/>
</dbReference>
<reference evidence="10" key="1">
    <citation type="submission" date="2022-01" db="EMBL/GenBank/DDBJ databases">
        <title>Comparative genomics reveals a dynamic genome evolution in the ectomycorrhizal milk-cap (Lactarius) mushrooms.</title>
        <authorList>
            <consortium name="DOE Joint Genome Institute"/>
            <person name="Lebreton A."/>
            <person name="Tang N."/>
            <person name="Kuo A."/>
            <person name="LaButti K."/>
            <person name="Drula E."/>
            <person name="Barry K."/>
            <person name="Clum A."/>
            <person name="Lipzen A."/>
            <person name="Mousain D."/>
            <person name="Ng V."/>
            <person name="Wang R."/>
            <person name="Wang X."/>
            <person name="Dai Y."/>
            <person name="Henrissat B."/>
            <person name="Grigoriev I.V."/>
            <person name="Guerin-Laguette A."/>
            <person name="Yu F."/>
            <person name="Martin F.M."/>
        </authorList>
    </citation>
    <scope>NUCLEOTIDE SEQUENCE</scope>
    <source>
        <strain evidence="10">QP</strain>
    </source>
</reference>
<sequence length="1429" mass="156626">MPPPIPYAHSPTSGPSLLDSGSPVENKICPGCHLTVMDENGGVVIAFGQSFFHIDCFKCAKCHDRVTADTNLLLLSDGQPVCSNCSYSCSVCHEPILDEAIMTGDDSYHAHCFKCRSCHNRIDELMFAKTSHGIYCMKCHHQRVARSRRHAQKQKEREYAATAGGPSKSHGHSALSSLPMSAISLASQASPTRPMPPGFSESGDNYQSQARSSLNGRPSVQLERDGRRSAPHTPTVSAPSSQRTSRNALPSPTSPSLSPAHTEPSAPSRHSTDPTSPAIVVPAEAPEAGPPVSMSHLQREPSNEGGAHSSFLSPDVPAAIERRKSYDDGTRPLNILFKNDAPPNLNQSLRLSDRASKRNSINPATTFNYEAMAAEYKPTSAPDSPLSNVPPMSDTGRATIQTDTRPLPSNEQAAVEPSSQPTRKARADTPATAPSATDNRSRSRAESSPKPTTSIDSVRPPLRQNMMLERIPPRTHSLNTTSQDLQGISRRLPPVASVKNGTSGRASFDEKDKFKHGSSLSIDVEKSRAGYGKRPMSPAHKATSPAHKVDVPRGIESGTDTSDGEREPGADEQNIQPLPPNKKETKSRPRPMQLDLDVRRTASQDESGDRSFLSSAGGDADSEEESSPVERVSRSTFIAPAHPPIRVSISANGFQELLSLVDPRNRSSLQSIEELVKLNQDAAARLDSSRSSPSLNLDSNVAQSEGRRSNSPASATTPTTLGSSIADNASMTTISPSSHGHGDNFMVTGQHEKPNSVVSDSPPRQLAVHDALPTSSNEHPSDVFPEQLASGDQRVRLDSTASRYTDTNELKNGAHITITAPDSSVLRSAKSDPSYTVTKRLRETLQEAARRSTTQITLDPEFVQAIIVTIDQRRDEYAQMKGKLDHIKRASKHAMDGLTVAHEEYESELKARREAEAEVTRLRVLLSGQAARITALAGEGRKDELHKQLTRELSDSLSVLEQDVSKLKVERDLALVEMEEIASTRRCVASLATLADREDVSISSSLSTRLDDLKAQYQGELVSLTDERESLLREIAELRSARDVFLEETTMLNERNEELAQLNAHYMRRIEVASSEPLRLAREKPSLEHQRSAVVLQPSHTANSSFGTFSDESADSTKYPRVQKPPAGDAPMRVFKWRGNAKEAATMASTGPDSANEKSWLKHTFQHANVLRLTKCDHCGDKLWGSQLRCPACHLSIHPRCQQHVQVICSPQSSRRDEGVAPSMFGRELTEQVRADSRITDKMAPLLVEKCIAAVETTALDYEGIYRKTGGAGQSKLITQLFERGDYSSFDLLDTERFNDIGSVTSVLKSYFRTLPNPLLTFVLHDEFIFASSLQDPVHKSSKYADLVKQLPTEHYYTLRMLMLHLHRVQEHHKQNLMTARNLGVVFGPTLMRSRNPSAEFSDMAGKALTIEWLVENAPTIFPPFSTTH</sequence>
<evidence type="ECO:0000259" key="8">
    <source>
        <dbReference type="PROSITE" id="PS50081"/>
    </source>
</evidence>
<dbReference type="CDD" id="cd00159">
    <property type="entry name" value="RhoGAP"/>
    <property type="match status" value="1"/>
</dbReference>
<feature type="domain" description="Phorbol-ester/DAG-type" evidence="8">
    <location>
        <begin position="1162"/>
        <end position="1209"/>
    </location>
</feature>
<feature type="compositionally biased region" description="Polar residues" evidence="6">
    <location>
        <begin position="396"/>
        <end position="422"/>
    </location>
</feature>
<keyword evidence="3 4" id="KW-0862">Zinc</keyword>
<dbReference type="Gene3D" id="1.10.555.10">
    <property type="entry name" value="Rho GTPase activation protein"/>
    <property type="match status" value="1"/>
</dbReference>
<feature type="domain" description="LIM zinc-binding" evidence="7">
    <location>
        <begin position="87"/>
        <end position="146"/>
    </location>
</feature>
<feature type="region of interest" description="Disordered" evidence="6">
    <location>
        <begin position="772"/>
        <end position="791"/>
    </location>
</feature>
<feature type="region of interest" description="Disordered" evidence="6">
    <location>
        <begin position="337"/>
        <end position="363"/>
    </location>
</feature>
<evidence type="ECO:0000259" key="9">
    <source>
        <dbReference type="PROSITE" id="PS50238"/>
    </source>
</evidence>
<dbReference type="Proteomes" id="UP001201163">
    <property type="component" value="Unassembled WGS sequence"/>
</dbReference>
<organism evidence="10 11">
    <name type="scientific">Lactarius akahatsu</name>
    <dbReference type="NCBI Taxonomy" id="416441"/>
    <lineage>
        <taxon>Eukaryota</taxon>
        <taxon>Fungi</taxon>
        <taxon>Dikarya</taxon>
        <taxon>Basidiomycota</taxon>
        <taxon>Agaricomycotina</taxon>
        <taxon>Agaricomycetes</taxon>
        <taxon>Russulales</taxon>
        <taxon>Russulaceae</taxon>
        <taxon>Lactarius</taxon>
    </lineage>
</organism>
<evidence type="ECO:0000313" key="11">
    <source>
        <dbReference type="Proteomes" id="UP001201163"/>
    </source>
</evidence>
<feature type="compositionally biased region" description="Low complexity" evidence="6">
    <location>
        <begin position="711"/>
        <end position="720"/>
    </location>
</feature>
<dbReference type="FunFam" id="1.10.555.10:FF:000043">
    <property type="entry name" value="Rho GTPase activator Rga"/>
    <property type="match status" value="1"/>
</dbReference>
<keyword evidence="1" id="KW-0343">GTPase activation</keyword>
<dbReference type="SMART" id="SM00132">
    <property type="entry name" value="LIM"/>
    <property type="match status" value="2"/>
</dbReference>
<dbReference type="Pfam" id="PF00620">
    <property type="entry name" value="RhoGAP"/>
    <property type="match status" value="1"/>
</dbReference>
<dbReference type="PROSITE" id="PS00478">
    <property type="entry name" value="LIM_DOMAIN_1"/>
    <property type="match status" value="2"/>
</dbReference>
<dbReference type="PROSITE" id="PS50081">
    <property type="entry name" value="ZF_DAG_PE_2"/>
    <property type="match status" value="1"/>
</dbReference>
<dbReference type="EMBL" id="JAKELL010000016">
    <property type="protein sequence ID" value="KAH8994069.1"/>
    <property type="molecule type" value="Genomic_DNA"/>
</dbReference>
<feature type="compositionally biased region" description="Low complexity" evidence="6">
    <location>
        <begin position="428"/>
        <end position="438"/>
    </location>
</feature>
<dbReference type="PANTHER" id="PTHR46075:SF2">
    <property type="entry name" value="RHO GTPASE ACTIVATING PROTEIN AT 5A, ISOFORM A"/>
    <property type="match status" value="1"/>
</dbReference>
<dbReference type="InterPro" id="IPR036280">
    <property type="entry name" value="Multihaem_cyt_sf"/>
</dbReference>
<feature type="compositionally biased region" description="Polar residues" evidence="6">
    <location>
        <begin position="232"/>
        <end position="248"/>
    </location>
</feature>
<evidence type="ECO:0000256" key="5">
    <source>
        <dbReference type="SAM" id="Coils"/>
    </source>
</evidence>
<feature type="region of interest" description="Disordered" evidence="6">
    <location>
        <begin position="1102"/>
        <end position="1132"/>
    </location>
</feature>
<evidence type="ECO:0000256" key="6">
    <source>
        <dbReference type="SAM" id="MobiDB-lite"/>
    </source>
</evidence>
<keyword evidence="5" id="KW-0175">Coiled coil</keyword>
<feature type="compositionally biased region" description="Basic and acidic residues" evidence="6">
    <location>
        <begin position="596"/>
        <end position="609"/>
    </location>
</feature>
<feature type="compositionally biased region" description="Low complexity" evidence="6">
    <location>
        <begin position="685"/>
        <end position="700"/>
    </location>
</feature>
<feature type="compositionally biased region" description="Polar residues" evidence="6">
    <location>
        <begin position="202"/>
        <end position="218"/>
    </location>
</feature>
<feature type="region of interest" description="Disordered" evidence="6">
    <location>
        <begin position="187"/>
        <end position="313"/>
    </location>
</feature>
<feature type="region of interest" description="Disordered" evidence="6">
    <location>
        <begin position="378"/>
        <end position="635"/>
    </location>
</feature>
<dbReference type="PROSITE" id="PS50238">
    <property type="entry name" value="RHOGAP"/>
    <property type="match status" value="1"/>
</dbReference>
<keyword evidence="11" id="KW-1185">Reference proteome</keyword>
<dbReference type="InterPro" id="IPR001781">
    <property type="entry name" value="Znf_LIM"/>
</dbReference>
<dbReference type="InterPro" id="IPR008936">
    <property type="entry name" value="Rho_GTPase_activation_prot"/>
</dbReference>
<dbReference type="InterPro" id="IPR046349">
    <property type="entry name" value="C1-like_sf"/>
</dbReference>
<dbReference type="GO" id="GO:0046872">
    <property type="term" value="F:metal ion binding"/>
    <property type="evidence" value="ECO:0007669"/>
    <property type="project" value="UniProtKB-KW"/>
</dbReference>
<keyword evidence="2 4" id="KW-0479">Metal-binding</keyword>
<comment type="caution">
    <text evidence="10">The sequence shown here is derived from an EMBL/GenBank/DDBJ whole genome shotgun (WGS) entry which is preliminary data.</text>
</comment>
<evidence type="ECO:0000256" key="3">
    <source>
        <dbReference type="ARBA" id="ARBA00022833"/>
    </source>
</evidence>
<dbReference type="GO" id="GO:0005096">
    <property type="term" value="F:GTPase activator activity"/>
    <property type="evidence" value="ECO:0007669"/>
    <property type="project" value="UniProtKB-KW"/>
</dbReference>
<evidence type="ECO:0008006" key="12">
    <source>
        <dbReference type="Google" id="ProtNLM"/>
    </source>
</evidence>
<evidence type="ECO:0000256" key="1">
    <source>
        <dbReference type="ARBA" id="ARBA00022468"/>
    </source>
</evidence>
<feature type="compositionally biased region" description="Low complexity" evidence="6">
    <location>
        <begin position="277"/>
        <end position="292"/>
    </location>
</feature>
<dbReference type="SMART" id="SM00324">
    <property type="entry name" value="RhoGAP"/>
    <property type="match status" value="1"/>
</dbReference>
<evidence type="ECO:0000313" key="10">
    <source>
        <dbReference type="EMBL" id="KAH8994069.1"/>
    </source>
</evidence>
<dbReference type="SMART" id="SM00109">
    <property type="entry name" value="C1"/>
    <property type="match status" value="1"/>
</dbReference>
<dbReference type="SUPFAM" id="SSF48695">
    <property type="entry name" value="Multiheme cytochromes"/>
    <property type="match status" value="1"/>
</dbReference>
<feature type="region of interest" description="Disordered" evidence="6">
    <location>
        <begin position="685"/>
        <end position="763"/>
    </location>
</feature>
<dbReference type="PANTHER" id="PTHR46075">
    <property type="entry name" value="CHIMERIN FAMILY MEMBER"/>
    <property type="match status" value="1"/>
</dbReference>
<protein>
    <recommendedName>
        <fullName evidence="12">RhoGAP-domain-containing protein</fullName>
    </recommendedName>
</protein>
<dbReference type="Pfam" id="PF00130">
    <property type="entry name" value="C1_1"/>
    <property type="match status" value="1"/>
</dbReference>
<proteinExistence type="predicted"/>
<gene>
    <name evidence="10" type="ORF">EDB92DRAFT_1795817</name>
</gene>
<feature type="compositionally biased region" description="Low complexity" evidence="6">
    <location>
        <begin position="249"/>
        <end position="259"/>
    </location>
</feature>
<feature type="compositionally biased region" description="Polar residues" evidence="6">
    <location>
        <begin position="1102"/>
        <end position="1111"/>
    </location>
</feature>
<dbReference type="Gene3D" id="2.10.110.10">
    <property type="entry name" value="Cysteine Rich Protein"/>
    <property type="match status" value="2"/>
</dbReference>
<feature type="region of interest" description="Disordered" evidence="6">
    <location>
        <begin position="147"/>
        <end position="175"/>
    </location>
</feature>
<feature type="compositionally biased region" description="Polar residues" evidence="6">
    <location>
        <begin position="721"/>
        <end position="738"/>
    </location>
</feature>
<evidence type="ECO:0000256" key="4">
    <source>
        <dbReference type="PROSITE-ProRule" id="PRU00125"/>
    </source>
</evidence>
<dbReference type="Pfam" id="PF00412">
    <property type="entry name" value="LIM"/>
    <property type="match status" value="2"/>
</dbReference>
<keyword evidence="4" id="KW-0440">LIM domain</keyword>
<dbReference type="InterPro" id="IPR002219">
    <property type="entry name" value="PKC_DAG/PE"/>
</dbReference>
<dbReference type="InterPro" id="IPR000198">
    <property type="entry name" value="RhoGAP_dom"/>
</dbReference>
<dbReference type="PROSITE" id="PS00479">
    <property type="entry name" value="ZF_DAG_PE_1"/>
    <property type="match status" value="1"/>
</dbReference>
<evidence type="ECO:0000259" key="7">
    <source>
        <dbReference type="PROSITE" id="PS50023"/>
    </source>
</evidence>